<reference evidence="2 3" key="1">
    <citation type="submission" date="2016-10" db="EMBL/GenBank/DDBJ databases">
        <authorList>
            <person name="de Groot N.N."/>
        </authorList>
    </citation>
    <scope>NUCLEOTIDE SEQUENCE [LARGE SCALE GENOMIC DNA]</scope>
    <source>
        <strain evidence="2 3">AR67</strain>
    </source>
</reference>
<dbReference type="SUPFAM" id="SSF52540">
    <property type="entry name" value="P-loop containing nucleoside triphosphate hydrolases"/>
    <property type="match status" value="1"/>
</dbReference>
<gene>
    <name evidence="2" type="ORF">SAMN02910406_01847</name>
</gene>
<dbReference type="InterPro" id="IPR051162">
    <property type="entry name" value="T4SS_component"/>
</dbReference>
<dbReference type="OrthoDB" id="9806951at2"/>
<dbReference type="Gene3D" id="3.40.50.300">
    <property type="entry name" value="P-loop containing nucleotide triphosphate hydrolases"/>
    <property type="match status" value="2"/>
</dbReference>
<dbReference type="Proteomes" id="UP000182192">
    <property type="component" value="Unassembled WGS sequence"/>
</dbReference>
<dbReference type="RefSeq" id="WP_074961279.1">
    <property type="nucleotide sequence ID" value="NZ_FOKQ01000014.1"/>
</dbReference>
<dbReference type="PANTHER" id="PTHR30121">
    <property type="entry name" value="UNCHARACTERIZED PROTEIN YJGR-RELATED"/>
    <property type="match status" value="1"/>
</dbReference>
<sequence>MNIEKDYCFQIGSGEVVALKAIEITSIPHISIINSKSEITEAETLLKYKSDINGLLSEIYQVYKNISTYSGVSKDLSIELLWLTKEVANQTFNARIRLIVIIRSIDNNNVSALQSVESVKKLICDSLRLQKYEYTDYDNGALIKDIAGVKDSSVKAIIKEEKAENLNNQLMPYCYSYDILPETDSDMSRIVNTLINYPGCALSIQLMPTVYYQNETSEIDNTTQMLETLSKGIMDQGVGNISFALAEKHAEIYKYYADRKNAPLFSFNILIFGDADSASNIAGRVYGQIATSRDKQANLKIVDIDPVQVNKNNGFYPLPWAISEILINIGRNTQIWSSGIFRNSLYRLPYILTSDEASELFRLPIGSDRVYAGLPVNESGKDSKTYTDNIINTGDITVGKLRSSANGDTIGFALKDLAKHMLVVGTPGSGKTTFSVSLLDRLWKQHHIPFLVIEPAKNEYRSLVQSIPELQVFTPGKNFISPFVFNPFVPPKNVRLETYKSTLKTAFAAAVSMSTPLDKIFEESINNCYSDFRWLDNYTIDDKGKVFNISDFIKCFQQTFDEIGYTGDAKNIGRAGVVRLNSLVNLFDNYFSIPLEDLLQKPTIIELAAIENSDQKALIISLLLLSILAYVNANYIGEGGLKNVILLEEAHVLLDANTNAGQGDANPSAIAQGLVKRMLAEIRSYGVGLIIADQSPRKVTTDVVALTDMKMVFRLVEGEDKQIIGDSMNMSDEQVKRLAKLKPGEAFLFFNKLDEPEEVITPDYRLDNNISISLSDEGIKQLSTYWNDKQDKLRPYPECDMTPYCQQNCDYNRRILAREIARRIYVRNFKPDSKDFEIVKKVFGQISKLVIAELNDEPFDAQLLSCVKMHLWRRIKYGTKIKLNDKVIENSIKK</sequence>
<dbReference type="AlphaFoldDB" id="A0A1I1JRR5"/>
<evidence type="ECO:0000313" key="2">
    <source>
        <dbReference type="EMBL" id="SFC51254.1"/>
    </source>
</evidence>
<protein>
    <submittedName>
        <fullName evidence="2">AAA-like domain-containing protein</fullName>
    </submittedName>
</protein>
<dbReference type="InterPro" id="IPR002789">
    <property type="entry name" value="HerA_central"/>
</dbReference>
<feature type="domain" description="Helicase HerA central" evidence="1">
    <location>
        <begin position="396"/>
        <end position="624"/>
    </location>
</feature>
<dbReference type="InterPro" id="IPR027417">
    <property type="entry name" value="P-loop_NTPase"/>
</dbReference>
<accession>A0A1I1JRR5</accession>
<dbReference type="Pfam" id="PF01935">
    <property type="entry name" value="DUF87"/>
    <property type="match status" value="1"/>
</dbReference>
<organism evidence="2 3">
    <name type="scientific">Ruminococcus albus</name>
    <dbReference type="NCBI Taxonomy" id="1264"/>
    <lineage>
        <taxon>Bacteria</taxon>
        <taxon>Bacillati</taxon>
        <taxon>Bacillota</taxon>
        <taxon>Clostridia</taxon>
        <taxon>Eubacteriales</taxon>
        <taxon>Oscillospiraceae</taxon>
        <taxon>Ruminococcus</taxon>
    </lineage>
</organism>
<evidence type="ECO:0000259" key="1">
    <source>
        <dbReference type="Pfam" id="PF01935"/>
    </source>
</evidence>
<proteinExistence type="predicted"/>
<name>A0A1I1JRR5_RUMAL</name>
<dbReference type="EMBL" id="FOKQ01000014">
    <property type="protein sequence ID" value="SFC51254.1"/>
    <property type="molecule type" value="Genomic_DNA"/>
</dbReference>
<evidence type="ECO:0000313" key="3">
    <source>
        <dbReference type="Proteomes" id="UP000182192"/>
    </source>
</evidence>
<dbReference type="PANTHER" id="PTHR30121:SF6">
    <property type="entry name" value="SLR6007 PROTEIN"/>
    <property type="match status" value="1"/>
</dbReference>